<name>A0AAV7KML8_PLEWA</name>
<evidence type="ECO:0000256" key="4">
    <source>
        <dbReference type="ARBA" id="ARBA00023136"/>
    </source>
</evidence>
<organism evidence="8 9">
    <name type="scientific">Pleurodeles waltl</name>
    <name type="common">Iberian ribbed newt</name>
    <dbReference type="NCBI Taxonomy" id="8319"/>
    <lineage>
        <taxon>Eukaryota</taxon>
        <taxon>Metazoa</taxon>
        <taxon>Chordata</taxon>
        <taxon>Craniata</taxon>
        <taxon>Vertebrata</taxon>
        <taxon>Euteleostomi</taxon>
        <taxon>Amphibia</taxon>
        <taxon>Batrachia</taxon>
        <taxon>Caudata</taxon>
        <taxon>Salamandroidea</taxon>
        <taxon>Salamandridae</taxon>
        <taxon>Pleurodelinae</taxon>
        <taxon>Pleurodeles</taxon>
    </lineage>
</organism>
<dbReference type="EMBL" id="JANPWB010000016">
    <property type="protein sequence ID" value="KAJ1080441.1"/>
    <property type="molecule type" value="Genomic_DNA"/>
</dbReference>
<dbReference type="InterPro" id="IPR000337">
    <property type="entry name" value="GPCR_3"/>
</dbReference>
<evidence type="ECO:0000256" key="3">
    <source>
        <dbReference type="ARBA" id="ARBA00022989"/>
    </source>
</evidence>
<dbReference type="SUPFAM" id="SSF53822">
    <property type="entry name" value="Periplasmic binding protein-like I"/>
    <property type="match status" value="1"/>
</dbReference>
<evidence type="ECO:0000256" key="1">
    <source>
        <dbReference type="ARBA" id="ARBA00004141"/>
    </source>
</evidence>
<keyword evidence="2" id="KW-0812">Transmembrane</keyword>
<keyword evidence="6" id="KW-0325">Glycoprotein</keyword>
<dbReference type="GO" id="GO:0004930">
    <property type="term" value="F:G protein-coupled receptor activity"/>
    <property type="evidence" value="ECO:0007669"/>
    <property type="project" value="InterPro"/>
</dbReference>
<keyword evidence="4" id="KW-0472">Membrane</keyword>
<accession>A0AAV7KML8</accession>
<dbReference type="InterPro" id="IPR001828">
    <property type="entry name" value="ANF_lig-bd_rcpt"/>
</dbReference>
<evidence type="ECO:0000259" key="7">
    <source>
        <dbReference type="Pfam" id="PF01094"/>
    </source>
</evidence>
<feature type="domain" description="Receptor ligand binding region" evidence="7">
    <location>
        <begin position="109"/>
        <end position="199"/>
    </location>
</feature>
<dbReference type="Proteomes" id="UP001066276">
    <property type="component" value="Chromosome 12"/>
</dbReference>
<proteinExistence type="predicted"/>
<dbReference type="PRINTS" id="PR00248">
    <property type="entry name" value="GPCRMGR"/>
</dbReference>
<evidence type="ECO:0000313" key="9">
    <source>
        <dbReference type="Proteomes" id="UP001066276"/>
    </source>
</evidence>
<dbReference type="PANTHER" id="PTHR24061:SF0">
    <property type="entry name" value="C-FAMILY ODORANT RECEPTOR OLFCT1"/>
    <property type="match status" value="1"/>
</dbReference>
<reference evidence="8" key="1">
    <citation type="journal article" date="2022" name="bioRxiv">
        <title>Sequencing and chromosome-scale assembly of the giantPleurodeles waltlgenome.</title>
        <authorList>
            <person name="Brown T."/>
            <person name="Elewa A."/>
            <person name="Iarovenko S."/>
            <person name="Subramanian E."/>
            <person name="Araus A.J."/>
            <person name="Petzold A."/>
            <person name="Susuki M."/>
            <person name="Suzuki K.-i.T."/>
            <person name="Hayashi T."/>
            <person name="Toyoda A."/>
            <person name="Oliveira C."/>
            <person name="Osipova E."/>
            <person name="Leigh N.D."/>
            <person name="Simon A."/>
            <person name="Yun M.H."/>
        </authorList>
    </citation>
    <scope>NUCLEOTIDE SEQUENCE</scope>
    <source>
        <strain evidence="8">20211129_DDA</strain>
        <tissue evidence="8">Liver</tissue>
    </source>
</reference>
<keyword evidence="9" id="KW-1185">Reference proteome</keyword>
<protein>
    <recommendedName>
        <fullName evidence="7">Receptor ligand binding region domain-containing protein</fullName>
    </recommendedName>
</protein>
<evidence type="ECO:0000256" key="5">
    <source>
        <dbReference type="ARBA" id="ARBA00023170"/>
    </source>
</evidence>
<dbReference type="AlphaFoldDB" id="A0AAV7KML8"/>
<keyword evidence="5" id="KW-0675">Receptor</keyword>
<sequence>MSSQGSSFRCGDNERITRCQHRTITAAQKMVVIVALLSFVHVCFATNQGGCQLQGEKEVGSFKDGDVLLAGSIPINFYTTRAFQNNPFSSPPNPLSCYSSRYNVGGFPWNLAMAFAISEINQDKTFLSNLTLGMLVTDSCWDTGKTIQGVLWTLSGQDKPTPNYQCRKRAMPSAIIGTTGSTASIATAVILGLHRYPQVKGGDVPLMCHFSFLLQGTVPLWEGQGIARVKKDDTSVPESLHQKLRTRGQFLFVWSSVQQ</sequence>
<dbReference type="InterPro" id="IPR028082">
    <property type="entry name" value="Peripla_BP_I"/>
</dbReference>
<dbReference type="Pfam" id="PF01094">
    <property type="entry name" value="ANF_receptor"/>
    <property type="match status" value="1"/>
</dbReference>
<dbReference type="Gene3D" id="3.40.50.2300">
    <property type="match status" value="1"/>
</dbReference>
<comment type="subcellular location">
    <subcellularLocation>
        <location evidence="1">Membrane</location>
        <topology evidence="1">Multi-pass membrane protein</topology>
    </subcellularLocation>
</comment>
<dbReference type="PANTHER" id="PTHR24061">
    <property type="entry name" value="CALCIUM-SENSING RECEPTOR-RELATED"/>
    <property type="match status" value="1"/>
</dbReference>
<evidence type="ECO:0000256" key="6">
    <source>
        <dbReference type="ARBA" id="ARBA00023180"/>
    </source>
</evidence>
<dbReference type="InterPro" id="IPR000068">
    <property type="entry name" value="GPCR_3_Ca_sens_rcpt-rel"/>
</dbReference>
<keyword evidence="3" id="KW-1133">Transmembrane helix</keyword>
<evidence type="ECO:0000256" key="2">
    <source>
        <dbReference type="ARBA" id="ARBA00022692"/>
    </source>
</evidence>
<gene>
    <name evidence="8" type="ORF">NDU88_000642</name>
</gene>
<dbReference type="GO" id="GO:0005886">
    <property type="term" value="C:plasma membrane"/>
    <property type="evidence" value="ECO:0007669"/>
    <property type="project" value="TreeGrafter"/>
</dbReference>
<evidence type="ECO:0000313" key="8">
    <source>
        <dbReference type="EMBL" id="KAJ1080441.1"/>
    </source>
</evidence>
<comment type="caution">
    <text evidence="8">The sequence shown here is derived from an EMBL/GenBank/DDBJ whole genome shotgun (WGS) entry which is preliminary data.</text>
</comment>